<dbReference type="InterPro" id="IPR035901">
    <property type="entry name" value="GIY-YIG_endonuc_sf"/>
</dbReference>
<dbReference type="InterPro" id="IPR000305">
    <property type="entry name" value="GIY-YIG_endonuc"/>
</dbReference>
<feature type="domain" description="GIY-YIG" evidence="1">
    <location>
        <begin position="23"/>
        <end position="99"/>
    </location>
</feature>
<evidence type="ECO:0000313" key="3">
    <source>
        <dbReference type="EMBL" id="OGM88484.1"/>
    </source>
</evidence>
<dbReference type="SMART" id="SM00465">
    <property type="entry name" value="GIYc"/>
    <property type="match status" value="1"/>
</dbReference>
<dbReference type="InterPro" id="IPR001162">
    <property type="entry name" value="UvrC_RNase_H_dom"/>
</dbReference>
<dbReference type="PROSITE" id="PS50165">
    <property type="entry name" value="UVRC"/>
    <property type="match status" value="1"/>
</dbReference>
<dbReference type="InterPro" id="IPR050066">
    <property type="entry name" value="UvrABC_protein_C"/>
</dbReference>
<dbReference type="Gene3D" id="3.40.1440.10">
    <property type="entry name" value="GIY-YIG endonuclease"/>
    <property type="match status" value="1"/>
</dbReference>
<sequence>MEIQIAKLPRIRIQKKRFNKLPESCGVYIFWAKNEAIYIGKALNLKSRLLSYLTVNLSPKTKSMVHEAQNVSFIKVNSELESLLLEAYLVRKNQPKYNAALKDDKHPLYIIITNEYYPRVLSVRKLITNNYQLKAIFGPFPNSRNVYSVLKMLRRIFPFSDHKLGKRGCLYNHIGLCNPCPSEIERITNRQLQIMERKKYLHNIRMIKMVLSRKIKSVATKLGKEMDSYSKNEKFEEAEEVYERIKKLEYITQPTLPIKYFVENPNLYEDLRAEELNALRKLLASHIQLPTSIHRIECFDVAHLSGTSPAASMVTFINGEADKNLYRHFKIRQEKSRDDVSSIGEVA</sequence>
<organism evidence="3 4">
    <name type="scientific">Candidatus Woesebacteria bacterium RIFOXYD1_FULL_40_21</name>
    <dbReference type="NCBI Taxonomy" id="1802549"/>
    <lineage>
        <taxon>Bacteria</taxon>
        <taxon>Candidatus Woeseibacteriota</taxon>
    </lineage>
</organism>
<dbReference type="Gene3D" id="3.30.420.340">
    <property type="entry name" value="UvrC, RNAse H endonuclease domain"/>
    <property type="match status" value="1"/>
</dbReference>
<dbReference type="GO" id="GO:0009381">
    <property type="term" value="F:excinuclease ABC activity"/>
    <property type="evidence" value="ECO:0007669"/>
    <property type="project" value="InterPro"/>
</dbReference>
<feature type="domain" description="UvrC family homology region profile" evidence="2">
    <location>
        <begin position="272"/>
        <end position="346"/>
    </location>
</feature>
<feature type="non-terminal residue" evidence="3">
    <location>
        <position position="347"/>
    </location>
</feature>
<comment type="caution">
    <text evidence="3">The sequence shown here is derived from an EMBL/GenBank/DDBJ whole genome shotgun (WGS) entry which is preliminary data.</text>
</comment>
<dbReference type="SUPFAM" id="SSF46600">
    <property type="entry name" value="C-terminal UvrC-binding domain of UvrB"/>
    <property type="match status" value="1"/>
</dbReference>
<dbReference type="GO" id="GO:0009380">
    <property type="term" value="C:excinuclease repair complex"/>
    <property type="evidence" value="ECO:0007669"/>
    <property type="project" value="TreeGrafter"/>
</dbReference>
<dbReference type="InterPro" id="IPR038476">
    <property type="entry name" value="UvrC_RNase_H_dom_sf"/>
</dbReference>
<dbReference type="EMBL" id="MGIJ01000004">
    <property type="protein sequence ID" value="OGM88484.1"/>
    <property type="molecule type" value="Genomic_DNA"/>
</dbReference>
<dbReference type="InterPro" id="IPR036876">
    <property type="entry name" value="UVR_dom_sf"/>
</dbReference>
<dbReference type="PANTHER" id="PTHR30562">
    <property type="entry name" value="UVRC/OXIDOREDUCTASE"/>
    <property type="match status" value="1"/>
</dbReference>
<reference evidence="3 4" key="1">
    <citation type="journal article" date="2016" name="Nat. Commun.">
        <title>Thousands of microbial genomes shed light on interconnected biogeochemical processes in an aquifer system.</title>
        <authorList>
            <person name="Anantharaman K."/>
            <person name="Brown C.T."/>
            <person name="Hug L.A."/>
            <person name="Sharon I."/>
            <person name="Castelle C.J."/>
            <person name="Probst A.J."/>
            <person name="Thomas B.C."/>
            <person name="Singh A."/>
            <person name="Wilkins M.J."/>
            <person name="Karaoz U."/>
            <person name="Brodie E.L."/>
            <person name="Williams K.H."/>
            <person name="Hubbard S.S."/>
            <person name="Banfield J.F."/>
        </authorList>
    </citation>
    <scope>NUCLEOTIDE SEQUENCE [LARGE SCALE GENOMIC DNA]</scope>
</reference>
<evidence type="ECO:0000313" key="4">
    <source>
        <dbReference type="Proteomes" id="UP000178803"/>
    </source>
</evidence>
<dbReference type="PROSITE" id="PS50164">
    <property type="entry name" value="GIY_YIG"/>
    <property type="match status" value="1"/>
</dbReference>
<dbReference type="Pfam" id="PF01541">
    <property type="entry name" value="GIY-YIG"/>
    <property type="match status" value="1"/>
</dbReference>
<dbReference type="CDD" id="cd10434">
    <property type="entry name" value="GIY-YIG_UvrC_Cho"/>
    <property type="match status" value="1"/>
</dbReference>
<dbReference type="PANTHER" id="PTHR30562:SF1">
    <property type="entry name" value="UVRABC SYSTEM PROTEIN C"/>
    <property type="match status" value="1"/>
</dbReference>
<dbReference type="GO" id="GO:0006289">
    <property type="term" value="P:nucleotide-excision repair"/>
    <property type="evidence" value="ECO:0007669"/>
    <property type="project" value="InterPro"/>
</dbReference>
<dbReference type="SUPFAM" id="SSF82771">
    <property type="entry name" value="GIY-YIG endonuclease"/>
    <property type="match status" value="1"/>
</dbReference>
<proteinExistence type="predicted"/>
<dbReference type="AlphaFoldDB" id="A0A1F8DIQ4"/>
<dbReference type="Pfam" id="PF08459">
    <property type="entry name" value="UvrC_RNaseH_dom"/>
    <property type="match status" value="1"/>
</dbReference>
<protein>
    <recommendedName>
        <fullName evidence="5">GIY-YIG domain-containing protein</fullName>
    </recommendedName>
</protein>
<name>A0A1F8DIQ4_9BACT</name>
<evidence type="ECO:0000259" key="2">
    <source>
        <dbReference type="PROSITE" id="PS50165"/>
    </source>
</evidence>
<gene>
    <name evidence="3" type="ORF">A2614_00475</name>
</gene>
<evidence type="ECO:0000259" key="1">
    <source>
        <dbReference type="PROSITE" id="PS50164"/>
    </source>
</evidence>
<dbReference type="InterPro" id="IPR047296">
    <property type="entry name" value="GIY-YIG_UvrC_Cho"/>
</dbReference>
<accession>A0A1F8DIQ4</accession>
<evidence type="ECO:0008006" key="5">
    <source>
        <dbReference type="Google" id="ProtNLM"/>
    </source>
</evidence>
<dbReference type="Proteomes" id="UP000178803">
    <property type="component" value="Unassembled WGS sequence"/>
</dbReference>